<dbReference type="AlphaFoldDB" id="A0A9D1HQK4"/>
<evidence type="ECO:0000313" key="2">
    <source>
        <dbReference type="EMBL" id="HIU20711.1"/>
    </source>
</evidence>
<keyword evidence="1" id="KW-1133">Transmembrane helix</keyword>
<keyword evidence="1" id="KW-0812">Transmembrane</keyword>
<reference evidence="2" key="2">
    <citation type="journal article" date="2021" name="PeerJ">
        <title>Extensive microbial diversity within the chicken gut microbiome revealed by metagenomics and culture.</title>
        <authorList>
            <person name="Gilroy R."/>
            <person name="Ravi A."/>
            <person name="Getino M."/>
            <person name="Pursley I."/>
            <person name="Horton D.L."/>
            <person name="Alikhan N.F."/>
            <person name="Baker D."/>
            <person name="Gharbi K."/>
            <person name="Hall N."/>
            <person name="Watson M."/>
            <person name="Adriaenssens E.M."/>
            <person name="Foster-Nyarko E."/>
            <person name="Jarju S."/>
            <person name="Secka A."/>
            <person name="Antonio M."/>
            <person name="Oren A."/>
            <person name="Chaudhuri R.R."/>
            <person name="La Ragione R."/>
            <person name="Hildebrand F."/>
            <person name="Pallen M.J."/>
        </authorList>
    </citation>
    <scope>NUCLEOTIDE SEQUENCE</scope>
    <source>
        <strain evidence="2">1063</strain>
    </source>
</reference>
<organism evidence="2 3">
    <name type="scientific">Candidatus Limadaptatus stercorigallinarum</name>
    <dbReference type="NCBI Taxonomy" id="2840845"/>
    <lineage>
        <taxon>Bacteria</taxon>
        <taxon>Bacillati</taxon>
        <taxon>Bacillota</taxon>
        <taxon>Clostridia</taxon>
        <taxon>Eubacteriales</taxon>
        <taxon>Candidatus Limadaptatus</taxon>
    </lineage>
</organism>
<name>A0A9D1HQK4_9FIRM</name>
<comment type="caution">
    <text evidence="2">The sequence shown here is derived from an EMBL/GenBank/DDBJ whole genome shotgun (WGS) entry which is preliminary data.</text>
</comment>
<keyword evidence="1" id="KW-0472">Membrane</keyword>
<dbReference type="Proteomes" id="UP000824088">
    <property type="component" value="Unassembled WGS sequence"/>
</dbReference>
<dbReference type="EMBL" id="DVMN01000007">
    <property type="protein sequence ID" value="HIU20711.1"/>
    <property type="molecule type" value="Genomic_DNA"/>
</dbReference>
<feature type="transmembrane region" description="Helical" evidence="1">
    <location>
        <begin position="20"/>
        <end position="47"/>
    </location>
</feature>
<feature type="transmembrane region" description="Helical" evidence="1">
    <location>
        <begin position="91"/>
        <end position="115"/>
    </location>
</feature>
<protein>
    <submittedName>
        <fullName evidence="2">Uncharacterized protein</fullName>
    </submittedName>
</protein>
<feature type="transmembrane region" description="Helical" evidence="1">
    <location>
        <begin position="59"/>
        <end position="79"/>
    </location>
</feature>
<evidence type="ECO:0000313" key="3">
    <source>
        <dbReference type="Proteomes" id="UP000824088"/>
    </source>
</evidence>
<proteinExistence type="predicted"/>
<sequence>MKYAAKENGMTEKRENKPMLFAGFALNAAAFVTALVPLLLFLIPGGVSGGSAPLISSGIYINAVAVAASFVGVVLTAAAKPKSGALARFSLFFGATAFVIALAAFVLCLLFGAVIPLQNIA</sequence>
<accession>A0A9D1HQK4</accession>
<gene>
    <name evidence="2" type="ORF">IAD51_00500</name>
</gene>
<reference evidence="2" key="1">
    <citation type="submission" date="2020-10" db="EMBL/GenBank/DDBJ databases">
        <authorList>
            <person name="Gilroy R."/>
        </authorList>
    </citation>
    <scope>NUCLEOTIDE SEQUENCE</scope>
    <source>
        <strain evidence="2">1063</strain>
    </source>
</reference>
<evidence type="ECO:0000256" key="1">
    <source>
        <dbReference type="SAM" id="Phobius"/>
    </source>
</evidence>